<proteinExistence type="predicted"/>
<evidence type="ECO:0000313" key="1">
    <source>
        <dbReference type="EMBL" id="QDV87352.1"/>
    </source>
</evidence>
<accession>A0ABX5XZ87</accession>
<reference evidence="1 2" key="1">
    <citation type="submission" date="2019-02" db="EMBL/GenBank/DDBJ databases">
        <title>Deep-cultivation of Planctomycetes and their phenomic and genomic characterization uncovers novel biology.</title>
        <authorList>
            <person name="Wiegand S."/>
            <person name="Jogler M."/>
            <person name="Boedeker C."/>
            <person name="Pinto D."/>
            <person name="Vollmers J."/>
            <person name="Rivas-Marin E."/>
            <person name="Kohn T."/>
            <person name="Peeters S.H."/>
            <person name="Heuer A."/>
            <person name="Rast P."/>
            <person name="Oberbeckmann S."/>
            <person name="Bunk B."/>
            <person name="Jeske O."/>
            <person name="Meyerdierks A."/>
            <person name="Storesund J.E."/>
            <person name="Kallscheuer N."/>
            <person name="Luecker S."/>
            <person name="Lage O.M."/>
            <person name="Pohl T."/>
            <person name="Merkel B.J."/>
            <person name="Hornburger P."/>
            <person name="Mueller R.-W."/>
            <person name="Bruemmer F."/>
            <person name="Labrenz M."/>
            <person name="Spormann A.M."/>
            <person name="Op den Camp H."/>
            <person name="Overmann J."/>
            <person name="Amann R."/>
            <person name="Jetten M.S.M."/>
            <person name="Mascher T."/>
            <person name="Medema M.H."/>
            <person name="Devos D.P."/>
            <person name="Kaster A.-K."/>
            <person name="Ovreas L."/>
            <person name="Rohde M."/>
            <person name="Galperin M.Y."/>
            <person name="Jogler C."/>
        </authorList>
    </citation>
    <scope>NUCLEOTIDE SEQUENCE [LARGE SCALE GENOMIC DNA]</scope>
    <source>
        <strain evidence="1 2">TBK1r</strain>
    </source>
</reference>
<name>A0ABX5XZ87_9BACT</name>
<organism evidence="1 2">
    <name type="scientific">Stieleria magnilauensis</name>
    <dbReference type="NCBI Taxonomy" id="2527963"/>
    <lineage>
        <taxon>Bacteria</taxon>
        <taxon>Pseudomonadati</taxon>
        <taxon>Planctomycetota</taxon>
        <taxon>Planctomycetia</taxon>
        <taxon>Pirellulales</taxon>
        <taxon>Pirellulaceae</taxon>
        <taxon>Stieleria</taxon>
    </lineage>
</organism>
<keyword evidence="2" id="KW-1185">Reference proteome</keyword>
<sequence>MEETKQLPVLEAQLATLKIETEQLVRELIGLCDSAAAKVEARSELRGKRVAEFSDRLQEFGVRLSLSQYSQSPYSTFQSTHPDGWKAFTELATDSTERLLYRKMKGRYELLLDDLANDYPVFLQSP</sequence>
<evidence type="ECO:0000313" key="2">
    <source>
        <dbReference type="Proteomes" id="UP000318081"/>
    </source>
</evidence>
<gene>
    <name evidence="1" type="ORF">TBK1r_63820</name>
</gene>
<dbReference type="Proteomes" id="UP000318081">
    <property type="component" value="Chromosome"/>
</dbReference>
<evidence type="ECO:0008006" key="3">
    <source>
        <dbReference type="Google" id="ProtNLM"/>
    </source>
</evidence>
<protein>
    <recommendedName>
        <fullName evidence="3">FlgN protein</fullName>
    </recommendedName>
</protein>
<dbReference type="EMBL" id="CP036432">
    <property type="protein sequence ID" value="QDV87352.1"/>
    <property type="molecule type" value="Genomic_DNA"/>
</dbReference>